<protein>
    <recommendedName>
        <fullName evidence="5">DUF4878 domain-containing protein</fullName>
    </recommendedName>
</protein>
<gene>
    <name evidence="3" type="ORF">NVV95_15350</name>
</gene>
<accession>A0ABT2GI64</accession>
<evidence type="ECO:0000313" key="4">
    <source>
        <dbReference type="Proteomes" id="UP001165580"/>
    </source>
</evidence>
<evidence type="ECO:0000313" key="3">
    <source>
        <dbReference type="EMBL" id="MCS5715923.1"/>
    </source>
</evidence>
<dbReference type="EMBL" id="JANTEZ010000006">
    <property type="protein sequence ID" value="MCS5715923.1"/>
    <property type="molecule type" value="Genomic_DNA"/>
</dbReference>
<feature type="compositionally biased region" description="Low complexity" evidence="1">
    <location>
        <begin position="23"/>
        <end position="37"/>
    </location>
</feature>
<keyword evidence="2" id="KW-0472">Membrane</keyword>
<keyword evidence="2" id="KW-1133">Transmembrane helix</keyword>
<keyword evidence="4" id="KW-1185">Reference proteome</keyword>
<feature type="transmembrane region" description="Helical" evidence="2">
    <location>
        <begin position="65"/>
        <end position="88"/>
    </location>
</feature>
<proteinExistence type="predicted"/>
<reference evidence="3" key="1">
    <citation type="submission" date="2022-08" db="EMBL/GenBank/DDBJ databases">
        <authorList>
            <person name="Deng Y."/>
            <person name="Han X.-F."/>
            <person name="Zhang Y.-Q."/>
        </authorList>
    </citation>
    <scope>NUCLEOTIDE SEQUENCE</scope>
    <source>
        <strain evidence="3">CPCC 205716</strain>
    </source>
</reference>
<evidence type="ECO:0000256" key="2">
    <source>
        <dbReference type="SAM" id="Phobius"/>
    </source>
</evidence>
<feature type="region of interest" description="Disordered" evidence="1">
    <location>
        <begin position="1"/>
        <end position="59"/>
    </location>
</feature>
<dbReference type="RefSeq" id="WP_259487421.1">
    <property type="nucleotide sequence ID" value="NZ_JANTEZ010000006.1"/>
</dbReference>
<name>A0ABT2GI64_9MICO</name>
<dbReference type="SUPFAM" id="SSF81995">
    <property type="entry name" value="beta-sandwich domain of Sec23/24"/>
    <property type="match status" value="1"/>
</dbReference>
<dbReference type="Proteomes" id="UP001165580">
    <property type="component" value="Unassembled WGS sequence"/>
</dbReference>
<organism evidence="3 4">
    <name type="scientific">Herbiconiux gentiana</name>
    <dbReference type="NCBI Taxonomy" id="2970912"/>
    <lineage>
        <taxon>Bacteria</taxon>
        <taxon>Bacillati</taxon>
        <taxon>Actinomycetota</taxon>
        <taxon>Actinomycetes</taxon>
        <taxon>Micrococcales</taxon>
        <taxon>Microbacteriaceae</taxon>
        <taxon>Herbiconiux</taxon>
    </lineage>
</organism>
<feature type="compositionally biased region" description="Pro residues" evidence="1">
    <location>
        <begin position="1"/>
        <end position="22"/>
    </location>
</feature>
<evidence type="ECO:0000256" key="1">
    <source>
        <dbReference type="SAM" id="MobiDB-lite"/>
    </source>
</evidence>
<evidence type="ECO:0008006" key="5">
    <source>
        <dbReference type="Google" id="ProtNLM"/>
    </source>
</evidence>
<comment type="caution">
    <text evidence="3">The sequence shown here is derived from an EMBL/GenBank/DDBJ whole genome shotgun (WGS) entry which is preliminary data.</text>
</comment>
<sequence>MSQNPPTPPSGPNEPGLPPLPPQQWQDPAPQGHWQQPQPHPGYPNEPGQPGQPGRPPKKGLGTGAILGIVGGGLLLVIVVIIVIAVVVSRVFAGAAGGDSGGGSGSGDSGTASETVEAFFTALSDADSETALGLISQAPDDDTLLTDEVLAASNELAPITDVAIVDDTTENGYGDVTVSYSLGGTPVTAEYSVDDYDDDGWKITGGLSYLNVDRFDGLGLTVNGQEVSGTEVQLFPGTYQLATTLPNFTLTGTTTVTATEPFGSVDVGDIEPGLSDAALAQFRTLVQSAVDACVASTTLAAGCGLELPATLDDGTQLTDGTITRSISADATVTIQNMVPTLSYDNPTLAQGEFIGSVSTSGQCTQNGASGTCDVLFGPSLGAPSIDMASANPTVLWD</sequence>
<keyword evidence="2" id="KW-0812">Transmembrane</keyword>